<reference evidence="2" key="1">
    <citation type="journal article" date="2014" name="Front. Microbiol.">
        <title>High frequency of phylogenetically diverse reductive dehalogenase-homologous genes in deep subseafloor sedimentary metagenomes.</title>
        <authorList>
            <person name="Kawai M."/>
            <person name="Futagami T."/>
            <person name="Toyoda A."/>
            <person name="Takaki Y."/>
            <person name="Nishi S."/>
            <person name="Hori S."/>
            <person name="Arai W."/>
            <person name="Tsubouchi T."/>
            <person name="Morono Y."/>
            <person name="Uchiyama I."/>
            <person name="Ito T."/>
            <person name="Fujiyama A."/>
            <person name="Inagaki F."/>
            <person name="Takami H."/>
        </authorList>
    </citation>
    <scope>NUCLEOTIDE SEQUENCE</scope>
    <source>
        <strain evidence="2">Expedition CK06-06</strain>
    </source>
</reference>
<dbReference type="AlphaFoldDB" id="X1IPM6"/>
<keyword evidence="1" id="KW-0472">Membrane</keyword>
<name>X1IPM6_9ZZZZ</name>
<gene>
    <name evidence="2" type="ORF">S03H2_57745</name>
</gene>
<keyword evidence="1" id="KW-0812">Transmembrane</keyword>
<evidence type="ECO:0000256" key="1">
    <source>
        <dbReference type="SAM" id="Phobius"/>
    </source>
</evidence>
<proteinExistence type="predicted"/>
<accession>X1IPM6</accession>
<comment type="caution">
    <text evidence="2">The sequence shown here is derived from an EMBL/GenBank/DDBJ whole genome shotgun (WGS) entry which is preliminary data.</text>
</comment>
<sequence length="111" mass="13601">MGNDPIEDVLYWTYIYDIIIITEKFFLFVWVTVFIQIFPSLTAQRGIKHAVRENFHLLRFNSRRIFASLFLFFIIFDFPWVIPKILFSLSRFPLFARIDIELWWHLEFVAY</sequence>
<feature type="transmembrane region" description="Helical" evidence="1">
    <location>
        <begin position="64"/>
        <end position="82"/>
    </location>
</feature>
<evidence type="ECO:0000313" key="2">
    <source>
        <dbReference type="EMBL" id="GAH83652.1"/>
    </source>
</evidence>
<protein>
    <submittedName>
        <fullName evidence="2">Uncharacterized protein</fullName>
    </submittedName>
</protein>
<keyword evidence="1" id="KW-1133">Transmembrane helix</keyword>
<feature type="transmembrane region" description="Helical" evidence="1">
    <location>
        <begin position="25"/>
        <end position="43"/>
    </location>
</feature>
<dbReference type="EMBL" id="BARU01037026">
    <property type="protein sequence ID" value="GAH83652.1"/>
    <property type="molecule type" value="Genomic_DNA"/>
</dbReference>
<organism evidence="2">
    <name type="scientific">marine sediment metagenome</name>
    <dbReference type="NCBI Taxonomy" id="412755"/>
    <lineage>
        <taxon>unclassified sequences</taxon>
        <taxon>metagenomes</taxon>
        <taxon>ecological metagenomes</taxon>
    </lineage>
</organism>
<feature type="non-terminal residue" evidence="2">
    <location>
        <position position="111"/>
    </location>
</feature>